<evidence type="ECO:0000256" key="5">
    <source>
        <dbReference type="ARBA" id="ARBA00022927"/>
    </source>
</evidence>
<evidence type="ECO:0000256" key="1">
    <source>
        <dbReference type="ARBA" id="ARBA00006270"/>
    </source>
</evidence>
<dbReference type="Proteomes" id="UP001530293">
    <property type="component" value="Unassembled WGS sequence"/>
</dbReference>
<sequence length="232" mass="25698">MSASSSSKAPQSFPYDHLFKLLMIGDSAVGKSSLLIRFTDDAFDEHIQSTIGVDFKVKQLELNNKRVKVTIWDTAGQERFRTLTSSYYRGAQGVIMVYDVTRRDSFDNLDHWLKEVKLYSPNNGEGVVKLLVGNKIDLPESSDGEFERQVDRHEAEEWARNQGMLFLEASAKTRTGVQESFMEVVHKILEDPDLLLNTVPGKPKAAVNLAKSGGAAGVSGLDMDDGEGGYCC</sequence>
<keyword evidence="5" id="KW-0653">Protein transport</keyword>
<gene>
    <name evidence="9" type="ORF">ACHAWU_008466</name>
</gene>
<dbReference type="PROSITE" id="PS51419">
    <property type="entry name" value="RAB"/>
    <property type="match status" value="1"/>
</dbReference>
<evidence type="ECO:0000256" key="4">
    <source>
        <dbReference type="ARBA" id="ARBA00022741"/>
    </source>
</evidence>
<dbReference type="GO" id="GO:0005525">
    <property type="term" value="F:GTP binding"/>
    <property type="evidence" value="ECO:0007669"/>
    <property type="project" value="UniProtKB-KW"/>
</dbReference>
<dbReference type="SMART" id="SM00176">
    <property type="entry name" value="RAN"/>
    <property type="match status" value="1"/>
</dbReference>
<comment type="similarity">
    <text evidence="1">Belongs to the small GTPase superfamily. Rab family.</text>
</comment>
<dbReference type="NCBIfam" id="TIGR00231">
    <property type="entry name" value="small_GTP"/>
    <property type="match status" value="1"/>
</dbReference>
<dbReference type="SMART" id="SM00174">
    <property type="entry name" value="RHO"/>
    <property type="match status" value="1"/>
</dbReference>
<dbReference type="PROSITE" id="PS51417">
    <property type="entry name" value="ARF"/>
    <property type="match status" value="1"/>
</dbReference>
<dbReference type="EMBL" id="JALLBG020000268">
    <property type="protein sequence ID" value="KAL3757305.1"/>
    <property type="molecule type" value="Genomic_DNA"/>
</dbReference>
<keyword evidence="7" id="KW-0449">Lipoprotein</keyword>
<comment type="caution">
    <text evidence="9">The sequence shown here is derived from an EMBL/GenBank/DDBJ whole genome shotgun (WGS) entry which is preliminary data.</text>
</comment>
<keyword evidence="10" id="KW-1185">Reference proteome</keyword>
<evidence type="ECO:0008006" key="11">
    <source>
        <dbReference type="Google" id="ProtNLM"/>
    </source>
</evidence>
<keyword evidence="2" id="KW-0813">Transport</keyword>
<dbReference type="SUPFAM" id="SSF52540">
    <property type="entry name" value="P-loop containing nucleoside triphosphate hydrolases"/>
    <property type="match status" value="1"/>
</dbReference>
<protein>
    <recommendedName>
        <fullName evidence="11">Ras-domain-containing protein</fullName>
    </recommendedName>
</protein>
<proteinExistence type="inferred from homology"/>
<reference evidence="9 10" key="1">
    <citation type="submission" date="2024-10" db="EMBL/GenBank/DDBJ databases">
        <title>Updated reference genomes for cyclostephanoid diatoms.</title>
        <authorList>
            <person name="Roberts W.R."/>
            <person name="Alverson A.J."/>
        </authorList>
    </citation>
    <scope>NUCLEOTIDE SEQUENCE [LARGE SCALE GENOMIC DNA]</scope>
    <source>
        <strain evidence="9 10">AJA232-27</strain>
    </source>
</reference>
<dbReference type="SMART" id="SM00177">
    <property type="entry name" value="ARF"/>
    <property type="match status" value="1"/>
</dbReference>
<dbReference type="CDD" id="cd01863">
    <property type="entry name" value="Rab18"/>
    <property type="match status" value="1"/>
</dbReference>
<evidence type="ECO:0000256" key="8">
    <source>
        <dbReference type="ARBA" id="ARBA00023289"/>
    </source>
</evidence>
<name>A0ABD3M9U9_9STRA</name>
<dbReference type="SMART" id="SM00173">
    <property type="entry name" value="RAS"/>
    <property type="match status" value="1"/>
</dbReference>
<keyword evidence="8" id="KW-0636">Prenylation</keyword>
<organism evidence="9 10">
    <name type="scientific">Discostella pseudostelligera</name>
    <dbReference type="NCBI Taxonomy" id="259834"/>
    <lineage>
        <taxon>Eukaryota</taxon>
        <taxon>Sar</taxon>
        <taxon>Stramenopiles</taxon>
        <taxon>Ochrophyta</taxon>
        <taxon>Bacillariophyta</taxon>
        <taxon>Coscinodiscophyceae</taxon>
        <taxon>Thalassiosirophycidae</taxon>
        <taxon>Stephanodiscales</taxon>
        <taxon>Stephanodiscaceae</taxon>
        <taxon>Discostella</taxon>
    </lineage>
</organism>
<keyword evidence="6" id="KW-0342">GTP-binding</keyword>
<evidence type="ECO:0000313" key="10">
    <source>
        <dbReference type="Proteomes" id="UP001530293"/>
    </source>
</evidence>
<dbReference type="Pfam" id="PF00071">
    <property type="entry name" value="Ras"/>
    <property type="match status" value="1"/>
</dbReference>
<dbReference type="InterPro" id="IPR001806">
    <property type="entry name" value="Small_GTPase"/>
</dbReference>
<dbReference type="InterPro" id="IPR050227">
    <property type="entry name" value="Rab"/>
</dbReference>
<keyword evidence="3" id="KW-0488">Methylation</keyword>
<dbReference type="PROSITE" id="PS51420">
    <property type="entry name" value="RHO"/>
    <property type="match status" value="1"/>
</dbReference>
<dbReference type="InterPro" id="IPR005225">
    <property type="entry name" value="Small_GTP-bd"/>
</dbReference>
<dbReference type="GO" id="GO:0015031">
    <property type="term" value="P:protein transport"/>
    <property type="evidence" value="ECO:0007669"/>
    <property type="project" value="UniProtKB-KW"/>
</dbReference>
<dbReference type="PANTHER" id="PTHR47977">
    <property type="entry name" value="RAS-RELATED PROTEIN RAB"/>
    <property type="match status" value="1"/>
</dbReference>
<dbReference type="FunFam" id="3.40.50.300:FF:001312">
    <property type="entry name" value="Ras-related protein Rab-18"/>
    <property type="match status" value="1"/>
</dbReference>
<dbReference type="PRINTS" id="PR00449">
    <property type="entry name" value="RASTRNSFRMNG"/>
</dbReference>
<dbReference type="Gene3D" id="3.40.50.300">
    <property type="entry name" value="P-loop containing nucleotide triphosphate hydrolases"/>
    <property type="match status" value="1"/>
</dbReference>
<evidence type="ECO:0000256" key="7">
    <source>
        <dbReference type="ARBA" id="ARBA00023288"/>
    </source>
</evidence>
<dbReference type="PROSITE" id="PS51421">
    <property type="entry name" value="RAS"/>
    <property type="match status" value="1"/>
</dbReference>
<keyword evidence="4" id="KW-0547">Nucleotide-binding</keyword>
<accession>A0ABD3M9U9</accession>
<evidence type="ECO:0000256" key="2">
    <source>
        <dbReference type="ARBA" id="ARBA00022448"/>
    </source>
</evidence>
<evidence type="ECO:0000313" key="9">
    <source>
        <dbReference type="EMBL" id="KAL3757305.1"/>
    </source>
</evidence>
<evidence type="ECO:0000256" key="6">
    <source>
        <dbReference type="ARBA" id="ARBA00023134"/>
    </source>
</evidence>
<evidence type="ECO:0000256" key="3">
    <source>
        <dbReference type="ARBA" id="ARBA00022481"/>
    </source>
</evidence>
<dbReference type="InterPro" id="IPR027417">
    <property type="entry name" value="P-loop_NTPase"/>
</dbReference>
<dbReference type="AlphaFoldDB" id="A0ABD3M9U9"/>
<dbReference type="SMART" id="SM00175">
    <property type="entry name" value="RAB"/>
    <property type="match status" value="1"/>
</dbReference>